<name>A0A0E2HDJ8_9FIRM</name>
<comment type="subcellular location">
    <subcellularLocation>
        <location evidence="1">Cell envelope</location>
    </subcellularLocation>
</comment>
<proteinExistence type="inferred from homology"/>
<dbReference type="RefSeq" id="WP_002595243.1">
    <property type="nucleotide sequence ID" value="NZ_KB851009.1"/>
</dbReference>
<dbReference type="AlphaFoldDB" id="A0A0E2HDJ8"/>
<feature type="compositionally biased region" description="Low complexity" evidence="4">
    <location>
        <begin position="67"/>
        <end position="79"/>
    </location>
</feature>
<dbReference type="PANTHER" id="PTHR46847:SF1">
    <property type="entry name" value="D-ALLOSE-BINDING PERIPLASMIC PROTEIN-RELATED"/>
    <property type="match status" value="1"/>
</dbReference>
<feature type="region of interest" description="Disordered" evidence="4">
    <location>
        <begin position="22"/>
        <end position="79"/>
    </location>
</feature>
<evidence type="ECO:0000313" key="8">
    <source>
        <dbReference type="Proteomes" id="UP000013085"/>
    </source>
</evidence>
<dbReference type="Proteomes" id="UP000013085">
    <property type="component" value="Unassembled WGS sequence"/>
</dbReference>
<evidence type="ECO:0000256" key="1">
    <source>
        <dbReference type="ARBA" id="ARBA00004196"/>
    </source>
</evidence>
<evidence type="ECO:0000259" key="6">
    <source>
        <dbReference type="Pfam" id="PF13407"/>
    </source>
</evidence>
<evidence type="ECO:0000256" key="2">
    <source>
        <dbReference type="ARBA" id="ARBA00007639"/>
    </source>
</evidence>
<feature type="chain" id="PRO_5039014252" evidence="5">
    <location>
        <begin position="24"/>
        <end position="372"/>
    </location>
</feature>
<dbReference type="PATRIC" id="fig|999408.3.peg.1336"/>
<dbReference type="HOGENOM" id="CLU_037628_3_7_9"/>
<comment type="caution">
    <text evidence="7">The sequence shown here is derived from an EMBL/GenBank/DDBJ whole genome shotgun (WGS) entry which is preliminary data.</text>
</comment>
<evidence type="ECO:0000256" key="4">
    <source>
        <dbReference type="SAM" id="MobiDB-lite"/>
    </source>
</evidence>
<dbReference type="PANTHER" id="PTHR46847">
    <property type="entry name" value="D-ALLOSE-BINDING PERIPLASMIC PROTEIN-RELATED"/>
    <property type="match status" value="1"/>
</dbReference>
<dbReference type="SUPFAM" id="SSF53822">
    <property type="entry name" value="Periplasmic binding protein-like I"/>
    <property type="match status" value="1"/>
</dbReference>
<keyword evidence="3 5" id="KW-0732">Signal</keyword>
<dbReference type="Pfam" id="PF13407">
    <property type="entry name" value="Peripla_BP_4"/>
    <property type="match status" value="1"/>
</dbReference>
<gene>
    <name evidence="7" type="ORF">HMPREF1090_01249</name>
</gene>
<evidence type="ECO:0000313" key="7">
    <source>
        <dbReference type="EMBL" id="ENZ18367.1"/>
    </source>
</evidence>
<organism evidence="7 8">
    <name type="scientific">[Clostridium] clostridioforme 90A8</name>
    <dbReference type="NCBI Taxonomy" id="999408"/>
    <lineage>
        <taxon>Bacteria</taxon>
        <taxon>Bacillati</taxon>
        <taxon>Bacillota</taxon>
        <taxon>Clostridia</taxon>
        <taxon>Lachnospirales</taxon>
        <taxon>Lachnospiraceae</taxon>
        <taxon>Enterocloster</taxon>
    </lineage>
</organism>
<feature type="compositionally biased region" description="Low complexity" evidence="4">
    <location>
        <begin position="31"/>
        <end position="44"/>
    </location>
</feature>
<protein>
    <submittedName>
        <fullName evidence="7">Ribose ABC transporter substrate-binding protein</fullName>
    </submittedName>
</protein>
<comment type="similarity">
    <text evidence="2">Belongs to the bacterial solute-binding protein 2 family.</text>
</comment>
<dbReference type="CDD" id="cd19971">
    <property type="entry name" value="PBP1_ABC_sugar_binding-like"/>
    <property type="match status" value="1"/>
</dbReference>
<dbReference type="Gene3D" id="3.40.50.2300">
    <property type="match status" value="2"/>
</dbReference>
<reference evidence="7 8" key="1">
    <citation type="submission" date="2013-01" db="EMBL/GenBank/DDBJ databases">
        <title>The Genome Sequence of Clostridium clostridioforme 90A8.</title>
        <authorList>
            <consortium name="The Broad Institute Genome Sequencing Platform"/>
            <person name="Earl A."/>
            <person name="Ward D."/>
            <person name="Feldgarden M."/>
            <person name="Gevers D."/>
            <person name="Courvalin P."/>
            <person name="Lambert T."/>
            <person name="Walker B."/>
            <person name="Young S.K."/>
            <person name="Zeng Q."/>
            <person name="Gargeya S."/>
            <person name="Fitzgerald M."/>
            <person name="Haas B."/>
            <person name="Abouelleil A."/>
            <person name="Alvarado L."/>
            <person name="Arachchi H.M."/>
            <person name="Berlin A.M."/>
            <person name="Chapman S.B."/>
            <person name="Dewar J."/>
            <person name="Goldberg J."/>
            <person name="Griggs A."/>
            <person name="Gujja S."/>
            <person name="Hansen M."/>
            <person name="Howarth C."/>
            <person name="Imamovic A."/>
            <person name="Larimer J."/>
            <person name="McCowan C."/>
            <person name="Murphy C."/>
            <person name="Neiman D."/>
            <person name="Pearson M."/>
            <person name="Priest M."/>
            <person name="Roberts A."/>
            <person name="Saif S."/>
            <person name="Shea T."/>
            <person name="Sisk P."/>
            <person name="Sykes S."/>
            <person name="Wortman J."/>
            <person name="Nusbaum C."/>
            <person name="Birren B."/>
        </authorList>
    </citation>
    <scope>NUCLEOTIDE SEQUENCE [LARGE SCALE GENOMIC DNA]</scope>
    <source>
        <strain evidence="7 8">90A8</strain>
    </source>
</reference>
<sequence length="372" mass="39095">MKKSTKKLLAVMMCAAMAGSALAGCSSGDSQTTAAAAEAPTQDQTTEEAKEAAAEPEKAEESKEGTEAAAPAVADMASADVKKKDPDKHYKFGYTCMDGTNPFFVTIEKRMREMVEANGDELIAVDPANDVTLQITQVEDLISQNIDAMFMNPAEAEGILPALDQLKEAGIPIVGFDTEVADMSYLISYTGSDNYNAGKVCGEDLVKKCPDGGDIIVLDSPTMNSVTDRTNGFLDAIEGKGFNIVAQQDAKGNLEVSMGIAEDLLQAHGDVVAIFGGNDPTALGALAAANAAGLTDCMIYGVDGSPDIKAEMASGESLIEGSGAQSPVKIAQSAVNIMYTYLNGDKVESRYPVETFLITSENVDKYGTDGWQ</sequence>
<dbReference type="InterPro" id="IPR028082">
    <property type="entry name" value="Peripla_BP_I"/>
</dbReference>
<dbReference type="PROSITE" id="PS51257">
    <property type="entry name" value="PROKAR_LIPOPROTEIN"/>
    <property type="match status" value="1"/>
</dbReference>
<dbReference type="InterPro" id="IPR025997">
    <property type="entry name" value="SBP_2_dom"/>
</dbReference>
<dbReference type="GeneID" id="57961363"/>
<feature type="signal peptide" evidence="5">
    <location>
        <begin position="1"/>
        <end position="23"/>
    </location>
</feature>
<evidence type="ECO:0000256" key="3">
    <source>
        <dbReference type="ARBA" id="ARBA00022729"/>
    </source>
</evidence>
<dbReference type="GO" id="GO:0030246">
    <property type="term" value="F:carbohydrate binding"/>
    <property type="evidence" value="ECO:0007669"/>
    <property type="project" value="UniProtKB-ARBA"/>
</dbReference>
<dbReference type="GO" id="GO:0030313">
    <property type="term" value="C:cell envelope"/>
    <property type="evidence" value="ECO:0007669"/>
    <property type="project" value="UniProtKB-SubCell"/>
</dbReference>
<dbReference type="EMBL" id="AGYR01000010">
    <property type="protein sequence ID" value="ENZ18367.1"/>
    <property type="molecule type" value="Genomic_DNA"/>
</dbReference>
<feature type="compositionally biased region" description="Basic and acidic residues" evidence="4">
    <location>
        <begin position="47"/>
        <end position="66"/>
    </location>
</feature>
<feature type="domain" description="Periplasmic binding protein" evidence="6">
    <location>
        <begin position="93"/>
        <end position="346"/>
    </location>
</feature>
<evidence type="ECO:0000256" key="5">
    <source>
        <dbReference type="SAM" id="SignalP"/>
    </source>
</evidence>
<accession>A0A0E2HDJ8</accession>